<dbReference type="Proteomes" id="UP000034392">
    <property type="component" value="Chromosome"/>
</dbReference>
<proteinExistence type="predicted"/>
<dbReference type="RefSeq" id="WP_046903146.1">
    <property type="nucleotide sequence ID" value="NZ_CP011452.2"/>
</dbReference>
<dbReference type="InterPro" id="IPR029058">
    <property type="entry name" value="AB_hydrolase_fold"/>
</dbReference>
<dbReference type="AlphaFoldDB" id="A0A0F7KRR8"/>
<evidence type="ECO:0000313" key="2">
    <source>
        <dbReference type="Proteomes" id="UP000034392"/>
    </source>
</evidence>
<dbReference type="GO" id="GO:0047570">
    <property type="term" value="F:3-oxoadipate enol-lactonase activity"/>
    <property type="evidence" value="ECO:0007669"/>
    <property type="project" value="UniProtKB-EC"/>
</dbReference>
<protein>
    <submittedName>
        <fullName evidence="1">3-oxoadipate enol-lactonase 2</fullName>
        <ecNumber evidence="1">3.1.1.24</ecNumber>
    </submittedName>
</protein>
<accession>A0A0F7KRR8</accession>
<dbReference type="Pfam" id="PF00561">
    <property type="entry name" value="Abhydrolase_1"/>
    <property type="match status" value="1"/>
</dbReference>
<evidence type="ECO:0000313" key="1">
    <source>
        <dbReference type="EMBL" id="AKH42299.1"/>
    </source>
</evidence>
<dbReference type="PANTHER" id="PTHR43798">
    <property type="entry name" value="MONOACYLGLYCEROL LIPASE"/>
    <property type="match status" value="1"/>
</dbReference>
<dbReference type="EC" id="3.1.1.24" evidence="1"/>
<dbReference type="GO" id="GO:0016020">
    <property type="term" value="C:membrane"/>
    <property type="evidence" value="ECO:0007669"/>
    <property type="project" value="TreeGrafter"/>
</dbReference>
<dbReference type="EMBL" id="CP011452">
    <property type="protein sequence ID" value="AKH42299.1"/>
    <property type="molecule type" value="Genomic_DNA"/>
</dbReference>
<keyword evidence="1" id="KW-0378">Hydrolase</keyword>
<keyword evidence="2" id="KW-1185">Reference proteome</keyword>
<dbReference type="KEGG" id="aay:WYH_01254"/>
<reference evidence="1" key="1">
    <citation type="submission" date="2015-05" db="EMBL/GenBank/DDBJ databases">
        <title>The complete genome of Altererythrobacter atlanticus strain 26DY36.</title>
        <authorList>
            <person name="Wu Y.-H."/>
            <person name="Cheng H."/>
            <person name="Wu X.-W."/>
        </authorList>
    </citation>
    <scope>NUCLEOTIDE SEQUENCE [LARGE SCALE GENOMIC DNA]</scope>
    <source>
        <strain evidence="1">26DY36</strain>
    </source>
</reference>
<gene>
    <name evidence="1" type="primary">catD</name>
    <name evidence="1" type="ORF">WYH_01254</name>
</gene>
<dbReference type="PANTHER" id="PTHR43798:SF33">
    <property type="entry name" value="HYDROLASE, PUTATIVE (AFU_ORTHOLOGUE AFUA_2G14860)-RELATED"/>
    <property type="match status" value="1"/>
</dbReference>
<dbReference type="SUPFAM" id="SSF53474">
    <property type="entry name" value="alpha/beta-Hydrolases"/>
    <property type="match status" value="1"/>
</dbReference>
<dbReference type="PRINTS" id="PR00111">
    <property type="entry name" value="ABHYDROLASE"/>
</dbReference>
<name>A0A0F7KRR8_9SPHN</name>
<dbReference type="PATRIC" id="fig|1267766.3.peg.1264"/>
<organism evidence="1 2">
    <name type="scientific">Croceibacterium atlanticum</name>
    <dbReference type="NCBI Taxonomy" id="1267766"/>
    <lineage>
        <taxon>Bacteria</taxon>
        <taxon>Pseudomonadati</taxon>
        <taxon>Pseudomonadota</taxon>
        <taxon>Alphaproteobacteria</taxon>
        <taxon>Sphingomonadales</taxon>
        <taxon>Erythrobacteraceae</taxon>
        <taxon>Croceibacterium</taxon>
    </lineage>
</organism>
<dbReference type="OrthoDB" id="9791366at2"/>
<dbReference type="STRING" id="1267766.WYH_01254"/>
<sequence>MGEAPYTEGEWTSADGLTLRYRDYPGRDDRPAILCIPGLTRNARDFEPVADAFAGEWRVVCPDLRGRGQSDYARDPASYTPASYVADIAALFDQAELGRVVAIGTSLGGIVIMLLALQSADRFAGVVLNDIGPEVEEDGLDRIRDYVGQGRSFPTWIHAARALKEQNGDAYPEFELSDWLRLSKRMMCVGGSGRIAFDYDMKIAEPFHAPQGAEPHDMWPAFRALAGRPLLTLRGELSDILSTGTLARMQKEVPDMEAVVIPGKGHAPTLEEPLAQQAIAALLAKCA</sequence>
<dbReference type="InterPro" id="IPR000073">
    <property type="entry name" value="AB_hydrolase_1"/>
</dbReference>
<dbReference type="Gene3D" id="3.40.50.1820">
    <property type="entry name" value="alpha/beta hydrolase"/>
    <property type="match status" value="1"/>
</dbReference>
<dbReference type="InterPro" id="IPR050266">
    <property type="entry name" value="AB_hydrolase_sf"/>
</dbReference>